<dbReference type="InterPro" id="IPR014284">
    <property type="entry name" value="RNA_pol_sigma-70_dom"/>
</dbReference>
<dbReference type="RefSeq" id="WP_103237942.1">
    <property type="nucleotide sequence ID" value="NZ_JANJZD010000002.1"/>
</dbReference>
<keyword evidence="5" id="KW-0804">Transcription</keyword>
<dbReference type="Gene3D" id="1.10.1740.10">
    <property type="match status" value="1"/>
</dbReference>
<dbReference type="InterPro" id="IPR013324">
    <property type="entry name" value="RNA_pol_sigma_r3/r4-like"/>
</dbReference>
<dbReference type="InterPro" id="IPR013325">
    <property type="entry name" value="RNA_pol_sigma_r2"/>
</dbReference>
<dbReference type="InterPro" id="IPR036388">
    <property type="entry name" value="WH-like_DNA-bd_sf"/>
</dbReference>
<dbReference type="PANTHER" id="PTHR43133:SF8">
    <property type="entry name" value="RNA POLYMERASE SIGMA FACTOR HI_1459-RELATED"/>
    <property type="match status" value="1"/>
</dbReference>
<dbReference type="InterPro" id="IPR053812">
    <property type="entry name" value="HTH_Sigma70_ECF-like"/>
</dbReference>
<evidence type="ECO:0000313" key="7">
    <source>
        <dbReference type="EMBL" id="SOY27844.1"/>
    </source>
</evidence>
<dbReference type="SUPFAM" id="SSF88659">
    <property type="entry name" value="Sigma3 and sigma4 domains of RNA polymerase sigma factors"/>
    <property type="match status" value="1"/>
</dbReference>
<dbReference type="Gene3D" id="1.10.10.10">
    <property type="entry name" value="Winged helix-like DNA-binding domain superfamily/Winged helix DNA-binding domain"/>
    <property type="match status" value="1"/>
</dbReference>
<dbReference type="GO" id="GO:0016987">
    <property type="term" value="F:sigma factor activity"/>
    <property type="evidence" value="ECO:0007669"/>
    <property type="project" value="UniProtKB-KW"/>
</dbReference>
<accession>A0A2K4ZBK8</accession>
<keyword evidence="3" id="KW-0731">Sigma factor</keyword>
<dbReference type="InterPro" id="IPR039425">
    <property type="entry name" value="RNA_pol_sigma-70-like"/>
</dbReference>
<protein>
    <submittedName>
        <fullName evidence="7">ECF RNA polymerase sigma factor SigE</fullName>
    </submittedName>
</protein>
<feature type="domain" description="RNA polymerase sigma-70 ECF-like HTH" evidence="6">
    <location>
        <begin position="69"/>
        <end position="176"/>
    </location>
</feature>
<dbReference type="EMBL" id="OFSM01000002">
    <property type="protein sequence ID" value="SOY27844.1"/>
    <property type="molecule type" value="Genomic_DNA"/>
</dbReference>
<sequence length="185" mass="21516">MEDDSIVNLYWARSENAISETSKKYGNYCYSIAYGILGNIEDADESVNDTYLDAWNSIPPHRPSILSTFLGKITRRISIDKWRGRTAKKRGGGEIVLVLDELSDCIPSNQNVEHEVEAAELVQLIDSFVMSLPPMERRVFICRYWYFDPISEIAQRFGFSQSKVKMMLHRQRKNLLNRLEREEFL</sequence>
<evidence type="ECO:0000256" key="4">
    <source>
        <dbReference type="ARBA" id="ARBA00023125"/>
    </source>
</evidence>
<dbReference type="OrthoDB" id="9808901at2"/>
<organism evidence="7 8">
    <name type="scientific">Acetatifactor muris</name>
    <dbReference type="NCBI Taxonomy" id="879566"/>
    <lineage>
        <taxon>Bacteria</taxon>
        <taxon>Bacillati</taxon>
        <taxon>Bacillota</taxon>
        <taxon>Clostridia</taxon>
        <taxon>Lachnospirales</taxon>
        <taxon>Lachnospiraceae</taxon>
        <taxon>Acetatifactor</taxon>
    </lineage>
</organism>
<dbReference type="SUPFAM" id="SSF88946">
    <property type="entry name" value="Sigma2 domain of RNA polymerase sigma factors"/>
    <property type="match status" value="1"/>
</dbReference>
<dbReference type="AlphaFoldDB" id="A0A2K4ZBK8"/>
<keyword evidence="8" id="KW-1185">Reference proteome</keyword>
<gene>
    <name evidence="7" type="primary">sigE_1</name>
    <name evidence="7" type="ORF">AMURIS_00549</name>
</gene>
<dbReference type="GO" id="GO:0006352">
    <property type="term" value="P:DNA-templated transcription initiation"/>
    <property type="evidence" value="ECO:0007669"/>
    <property type="project" value="InterPro"/>
</dbReference>
<evidence type="ECO:0000256" key="1">
    <source>
        <dbReference type="ARBA" id="ARBA00010641"/>
    </source>
</evidence>
<evidence type="ECO:0000259" key="6">
    <source>
        <dbReference type="Pfam" id="PF07638"/>
    </source>
</evidence>
<evidence type="ECO:0000256" key="3">
    <source>
        <dbReference type="ARBA" id="ARBA00023082"/>
    </source>
</evidence>
<proteinExistence type="inferred from homology"/>
<dbReference type="PANTHER" id="PTHR43133">
    <property type="entry name" value="RNA POLYMERASE ECF-TYPE SIGMA FACTO"/>
    <property type="match status" value="1"/>
</dbReference>
<dbReference type="GO" id="GO:0003677">
    <property type="term" value="F:DNA binding"/>
    <property type="evidence" value="ECO:0007669"/>
    <property type="project" value="UniProtKB-KW"/>
</dbReference>
<dbReference type="NCBIfam" id="TIGR02937">
    <property type="entry name" value="sigma70-ECF"/>
    <property type="match status" value="1"/>
</dbReference>
<reference evidence="7 8" key="1">
    <citation type="submission" date="2018-01" db="EMBL/GenBank/DDBJ databases">
        <authorList>
            <person name="Gaut B.S."/>
            <person name="Morton B.R."/>
            <person name="Clegg M.T."/>
            <person name="Duvall M.R."/>
        </authorList>
    </citation>
    <scope>NUCLEOTIDE SEQUENCE [LARGE SCALE GENOMIC DNA]</scope>
    <source>
        <strain evidence="7">GP69</strain>
    </source>
</reference>
<dbReference type="Proteomes" id="UP000236311">
    <property type="component" value="Unassembled WGS sequence"/>
</dbReference>
<name>A0A2K4ZBK8_9FIRM</name>
<evidence type="ECO:0000256" key="2">
    <source>
        <dbReference type="ARBA" id="ARBA00023015"/>
    </source>
</evidence>
<dbReference type="Pfam" id="PF07638">
    <property type="entry name" value="Sigma70_ECF"/>
    <property type="match status" value="1"/>
</dbReference>
<keyword evidence="2" id="KW-0805">Transcription regulation</keyword>
<evidence type="ECO:0000313" key="8">
    <source>
        <dbReference type="Proteomes" id="UP000236311"/>
    </source>
</evidence>
<keyword evidence="4" id="KW-0238">DNA-binding</keyword>
<evidence type="ECO:0000256" key="5">
    <source>
        <dbReference type="ARBA" id="ARBA00023163"/>
    </source>
</evidence>
<comment type="similarity">
    <text evidence="1">Belongs to the sigma-70 factor family. ECF subfamily.</text>
</comment>